<dbReference type="AlphaFoldDB" id="A0A382WKR5"/>
<gene>
    <name evidence="1" type="ORF">METZ01_LOCUS412064</name>
</gene>
<dbReference type="Gene3D" id="3.90.930.1">
    <property type="match status" value="1"/>
</dbReference>
<proteinExistence type="predicted"/>
<dbReference type="SUPFAM" id="SSF82185">
    <property type="entry name" value="Histone H3 K4-specific methyltransferase SET7/9 N-terminal domain"/>
    <property type="match status" value="1"/>
</dbReference>
<dbReference type="EMBL" id="UINC01160518">
    <property type="protein sequence ID" value="SVD59210.1"/>
    <property type="molecule type" value="Genomic_DNA"/>
</dbReference>
<sequence length="113" mass="13265">MSIELPKMSPEITNLSVEHSTKYYSNGQKKYEGSYVSYHPVFNHTSWYENGNKKSEGFYKGLHERYGEWKFWHSNGQLACTGIYEDEAEDMAKTKAGLWIFWDEAGNKVHERE</sequence>
<evidence type="ECO:0008006" key="2">
    <source>
        <dbReference type="Google" id="ProtNLM"/>
    </source>
</evidence>
<evidence type="ECO:0000313" key="1">
    <source>
        <dbReference type="EMBL" id="SVD59210.1"/>
    </source>
</evidence>
<organism evidence="1">
    <name type="scientific">marine metagenome</name>
    <dbReference type="NCBI Taxonomy" id="408172"/>
    <lineage>
        <taxon>unclassified sequences</taxon>
        <taxon>metagenomes</taxon>
        <taxon>ecological metagenomes</taxon>
    </lineage>
</organism>
<protein>
    <recommendedName>
        <fullName evidence="2">MORN repeat variant</fullName>
    </recommendedName>
</protein>
<name>A0A382WKR5_9ZZZZ</name>
<accession>A0A382WKR5</accession>
<feature type="non-terminal residue" evidence="1">
    <location>
        <position position="113"/>
    </location>
</feature>
<reference evidence="1" key="1">
    <citation type="submission" date="2018-05" db="EMBL/GenBank/DDBJ databases">
        <authorList>
            <person name="Lanie J.A."/>
            <person name="Ng W.-L."/>
            <person name="Kazmierczak K.M."/>
            <person name="Andrzejewski T.M."/>
            <person name="Davidsen T.M."/>
            <person name="Wayne K.J."/>
            <person name="Tettelin H."/>
            <person name="Glass J.I."/>
            <person name="Rusch D."/>
            <person name="Podicherti R."/>
            <person name="Tsui H.-C.T."/>
            <person name="Winkler M.E."/>
        </authorList>
    </citation>
    <scope>NUCLEOTIDE SEQUENCE</scope>
</reference>
<dbReference type="Pfam" id="PF07661">
    <property type="entry name" value="MORN_2"/>
    <property type="match status" value="3"/>
</dbReference>
<dbReference type="InterPro" id="IPR011652">
    <property type="entry name" value="MORN_2"/>
</dbReference>